<evidence type="ECO:0000256" key="1">
    <source>
        <dbReference type="ARBA" id="ARBA00004141"/>
    </source>
</evidence>
<dbReference type="GO" id="GO:1904294">
    <property type="term" value="P:positive regulation of ERAD pathway"/>
    <property type="evidence" value="ECO:0007669"/>
    <property type="project" value="InterPro"/>
</dbReference>
<evidence type="ECO:0000256" key="6">
    <source>
        <dbReference type="ARBA" id="ARBA00022833"/>
    </source>
</evidence>
<reference evidence="13 14" key="1">
    <citation type="submission" date="2024-03" db="EMBL/GenBank/DDBJ databases">
        <title>Complete genome sequence of the green alga Chloropicon roscoffensis RCC1871.</title>
        <authorList>
            <person name="Lemieux C."/>
            <person name="Pombert J.-F."/>
            <person name="Otis C."/>
            <person name="Turmel M."/>
        </authorList>
    </citation>
    <scope>NUCLEOTIDE SEQUENCE [LARGE SCALE GENOMIC DNA]</scope>
    <source>
        <strain evidence="13 14">RCC1871</strain>
    </source>
</reference>
<evidence type="ECO:0000259" key="12">
    <source>
        <dbReference type="PROSITE" id="PS50089"/>
    </source>
</evidence>
<dbReference type="PROSITE" id="PS00518">
    <property type="entry name" value="ZF_RING_1"/>
    <property type="match status" value="1"/>
</dbReference>
<evidence type="ECO:0000256" key="2">
    <source>
        <dbReference type="ARBA" id="ARBA00022692"/>
    </source>
</evidence>
<gene>
    <name evidence="13" type="ORF">HKI87_19g89210</name>
</gene>
<evidence type="ECO:0000313" key="14">
    <source>
        <dbReference type="Proteomes" id="UP001472866"/>
    </source>
</evidence>
<dbReference type="GO" id="GO:0016020">
    <property type="term" value="C:membrane"/>
    <property type="evidence" value="ECO:0007669"/>
    <property type="project" value="UniProtKB-SubCell"/>
</dbReference>
<keyword evidence="8 11" id="KW-0472">Membrane</keyword>
<dbReference type="PANTHER" id="PTHR15860">
    <property type="entry name" value="UNCHARACTERIZED RING FINGER-CONTAINING PROTEIN"/>
    <property type="match status" value="1"/>
</dbReference>
<dbReference type="PANTHER" id="PTHR15860:SF0">
    <property type="entry name" value="LP20373P"/>
    <property type="match status" value="1"/>
</dbReference>
<organism evidence="13 14">
    <name type="scientific">Chloropicon roscoffensis</name>
    <dbReference type="NCBI Taxonomy" id="1461544"/>
    <lineage>
        <taxon>Eukaryota</taxon>
        <taxon>Viridiplantae</taxon>
        <taxon>Chlorophyta</taxon>
        <taxon>Chloropicophyceae</taxon>
        <taxon>Chloropicales</taxon>
        <taxon>Chloropicaceae</taxon>
        <taxon>Chloropicon</taxon>
    </lineage>
</organism>
<keyword evidence="14" id="KW-1185">Reference proteome</keyword>
<feature type="transmembrane region" description="Helical" evidence="11">
    <location>
        <begin position="270"/>
        <end position="289"/>
    </location>
</feature>
<feature type="transmembrane region" description="Helical" evidence="11">
    <location>
        <begin position="351"/>
        <end position="373"/>
    </location>
</feature>
<dbReference type="SMART" id="SM00184">
    <property type="entry name" value="RING"/>
    <property type="match status" value="1"/>
</dbReference>
<evidence type="ECO:0000256" key="3">
    <source>
        <dbReference type="ARBA" id="ARBA00022723"/>
    </source>
</evidence>
<dbReference type="InterPro" id="IPR013083">
    <property type="entry name" value="Znf_RING/FYVE/PHD"/>
</dbReference>
<evidence type="ECO:0000256" key="10">
    <source>
        <dbReference type="SAM" id="MobiDB-lite"/>
    </source>
</evidence>
<dbReference type="Pfam" id="PF13639">
    <property type="entry name" value="zf-RING_2"/>
    <property type="match status" value="1"/>
</dbReference>
<dbReference type="InterPro" id="IPR044235">
    <property type="entry name" value="RNFT1/2"/>
</dbReference>
<evidence type="ECO:0000256" key="8">
    <source>
        <dbReference type="ARBA" id="ARBA00023136"/>
    </source>
</evidence>
<feature type="region of interest" description="Disordered" evidence="10">
    <location>
        <begin position="150"/>
        <end position="171"/>
    </location>
</feature>
<keyword evidence="7 11" id="KW-1133">Transmembrane helix</keyword>
<keyword evidence="5" id="KW-0833">Ubl conjugation pathway</keyword>
<keyword evidence="2 11" id="KW-0812">Transmembrane</keyword>
<keyword evidence="4 9" id="KW-0863">Zinc-finger</keyword>
<dbReference type="PROSITE" id="PS50089">
    <property type="entry name" value="ZF_RING_2"/>
    <property type="match status" value="1"/>
</dbReference>
<dbReference type="EMBL" id="CP151519">
    <property type="protein sequence ID" value="WZN67346.1"/>
    <property type="molecule type" value="Genomic_DNA"/>
</dbReference>
<dbReference type="Proteomes" id="UP001472866">
    <property type="component" value="Chromosome 19"/>
</dbReference>
<feature type="domain" description="RING-type" evidence="12">
    <location>
        <begin position="439"/>
        <end position="477"/>
    </location>
</feature>
<feature type="transmembrane region" description="Helical" evidence="11">
    <location>
        <begin position="210"/>
        <end position="229"/>
    </location>
</feature>
<dbReference type="InterPro" id="IPR001841">
    <property type="entry name" value="Znf_RING"/>
</dbReference>
<protein>
    <submittedName>
        <fullName evidence="13">RING finger and transmembrane domain-containing protein</fullName>
    </submittedName>
</protein>
<accession>A0AAX4PMI2</accession>
<evidence type="ECO:0000256" key="11">
    <source>
        <dbReference type="SAM" id="Phobius"/>
    </source>
</evidence>
<evidence type="ECO:0000256" key="5">
    <source>
        <dbReference type="ARBA" id="ARBA00022786"/>
    </source>
</evidence>
<dbReference type="GO" id="GO:0061630">
    <property type="term" value="F:ubiquitin protein ligase activity"/>
    <property type="evidence" value="ECO:0007669"/>
    <property type="project" value="InterPro"/>
</dbReference>
<dbReference type="InterPro" id="IPR017907">
    <property type="entry name" value="Znf_RING_CS"/>
</dbReference>
<dbReference type="SUPFAM" id="SSF57850">
    <property type="entry name" value="RING/U-box"/>
    <property type="match status" value="1"/>
</dbReference>
<dbReference type="GO" id="GO:0008270">
    <property type="term" value="F:zinc ion binding"/>
    <property type="evidence" value="ECO:0007669"/>
    <property type="project" value="UniProtKB-KW"/>
</dbReference>
<evidence type="ECO:0000313" key="13">
    <source>
        <dbReference type="EMBL" id="WZN67346.1"/>
    </source>
</evidence>
<dbReference type="AlphaFoldDB" id="A0AAX4PMI2"/>
<evidence type="ECO:0000256" key="7">
    <source>
        <dbReference type="ARBA" id="ARBA00022989"/>
    </source>
</evidence>
<keyword evidence="6" id="KW-0862">Zinc</keyword>
<evidence type="ECO:0000256" key="4">
    <source>
        <dbReference type="ARBA" id="ARBA00022771"/>
    </source>
</evidence>
<sequence>MAEGGGGMNSLPSRGANDLRQHDLELLPSSTSSPVTQTTTRSLASRLHDALRIVADDRGGLDTEAEVVRGSSQRRAMATAVEEDQGHHARARTSSVNLSLRGLYEMLGSSSRAGEGPAGTVAEGVEGNAHGVQGLDFSVSADGVPELAHETSRLGGGAYQRRQSRDQGEIGRAGLERATETSLVGEAAGGGGRGGAAIAGPDSRFDMNVVLLWLEQALPFLLILFCFFLREHLLEIGFFGLHTFLFLKGNQIIRSTIANRGANTNASKKLILVTCLLAVSSVLLLLVVFPEQKLWKSMVLIPPTQSLNVWHSLFRCALCDVTLRQAGVVIKASQLLVWRPAAGKMFRRQGHFLTFVEHATILYGLILPIPIWYRYFQNTESLGHVFSSVSTGCYLTMKLSSLFEKVVHFLGALRVLIQPVDQYGVRATKEDVAELGDVCSICQDSMEGPLKLRCGHMFCEECIGEWLDRDTTCPLCRAVVKPEVVRSFSDGSSGWILQLF</sequence>
<evidence type="ECO:0000256" key="9">
    <source>
        <dbReference type="PROSITE-ProRule" id="PRU00175"/>
    </source>
</evidence>
<proteinExistence type="predicted"/>
<name>A0AAX4PMI2_9CHLO</name>
<keyword evidence="3" id="KW-0479">Metal-binding</keyword>
<dbReference type="Gene3D" id="3.30.40.10">
    <property type="entry name" value="Zinc/RING finger domain, C3HC4 (zinc finger)"/>
    <property type="match status" value="1"/>
</dbReference>
<comment type="subcellular location">
    <subcellularLocation>
        <location evidence="1">Membrane</location>
        <topology evidence="1">Multi-pass membrane protein</topology>
    </subcellularLocation>
</comment>